<keyword evidence="10" id="KW-0739">Sodium transport</keyword>
<evidence type="ECO:0000256" key="12">
    <source>
        <dbReference type="SAM" id="Phobius"/>
    </source>
</evidence>
<keyword evidence="8" id="KW-0406">Ion transport</keyword>
<dbReference type="GO" id="GO:0051453">
    <property type="term" value="P:regulation of intracellular pH"/>
    <property type="evidence" value="ECO:0007669"/>
    <property type="project" value="TreeGrafter"/>
</dbReference>
<evidence type="ECO:0000259" key="14">
    <source>
        <dbReference type="Pfam" id="PF00999"/>
    </source>
</evidence>
<evidence type="ECO:0000256" key="7">
    <source>
        <dbReference type="ARBA" id="ARBA00023053"/>
    </source>
</evidence>
<feature type="domain" description="Cation/H+ exchanger transmembrane" evidence="14">
    <location>
        <begin position="91"/>
        <end position="359"/>
    </location>
</feature>
<feature type="transmembrane region" description="Helical" evidence="12">
    <location>
        <begin position="336"/>
        <end position="360"/>
    </location>
</feature>
<keyword evidence="7" id="KW-0915">Sodium</keyword>
<evidence type="ECO:0000256" key="2">
    <source>
        <dbReference type="ARBA" id="ARBA00007367"/>
    </source>
</evidence>
<feature type="chain" id="PRO_5037317832" evidence="13">
    <location>
        <begin position="23"/>
        <end position="489"/>
    </location>
</feature>
<evidence type="ECO:0000256" key="4">
    <source>
        <dbReference type="ARBA" id="ARBA00022475"/>
    </source>
</evidence>
<dbReference type="GO" id="GO:0005886">
    <property type="term" value="C:plasma membrane"/>
    <property type="evidence" value="ECO:0007669"/>
    <property type="project" value="UniProtKB-SubCell"/>
</dbReference>
<feature type="transmembrane region" description="Helical" evidence="12">
    <location>
        <begin position="240"/>
        <end position="258"/>
    </location>
</feature>
<keyword evidence="5 12" id="KW-0812">Transmembrane</keyword>
<feature type="region of interest" description="Disordered" evidence="11">
    <location>
        <begin position="384"/>
        <end position="403"/>
    </location>
</feature>
<evidence type="ECO:0000313" key="15">
    <source>
        <dbReference type="Proteomes" id="UP000887566"/>
    </source>
</evidence>
<evidence type="ECO:0000256" key="9">
    <source>
        <dbReference type="ARBA" id="ARBA00023136"/>
    </source>
</evidence>
<dbReference type="GO" id="GO:0015386">
    <property type="term" value="F:potassium:proton antiporter activity"/>
    <property type="evidence" value="ECO:0007669"/>
    <property type="project" value="TreeGrafter"/>
</dbReference>
<feature type="transmembrane region" description="Helical" evidence="12">
    <location>
        <begin position="270"/>
        <end position="289"/>
    </location>
</feature>
<organism evidence="15 16">
    <name type="scientific">Plectus sambesii</name>
    <dbReference type="NCBI Taxonomy" id="2011161"/>
    <lineage>
        <taxon>Eukaryota</taxon>
        <taxon>Metazoa</taxon>
        <taxon>Ecdysozoa</taxon>
        <taxon>Nematoda</taxon>
        <taxon>Chromadorea</taxon>
        <taxon>Plectida</taxon>
        <taxon>Plectina</taxon>
        <taxon>Plectoidea</taxon>
        <taxon>Plectidae</taxon>
        <taxon>Plectus</taxon>
    </lineage>
</organism>
<protein>
    <submittedName>
        <fullName evidence="16">Cation/H+ exchanger domain-containing protein</fullName>
    </submittedName>
</protein>
<dbReference type="AlphaFoldDB" id="A0A914WGX1"/>
<feature type="transmembrane region" description="Helical" evidence="12">
    <location>
        <begin position="80"/>
        <end position="100"/>
    </location>
</feature>
<evidence type="ECO:0000256" key="10">
    <source>
        <dbReference type="ARBA" id="ARBA00023201"/>
    </source>
</evidence>
<evidence type="ECO:0000256" key="6">
    <source>
        <dbReference type="ARBA" id="ARBA00022989"/>
    </source>
</evidence>
<evidence type="ECO:0000256" key="11">
    <source>
        <dbReference type="SAM" id="MobiDB-lite"/>
    </source>
</evidence>
<evidence type="ECO:0000256" key="5">
    <source>
        <dbReference type="ARBA" id="ARBA00022692"/>
    </source>
</evidence>
<feature type="transmembrane region" description="Helical" evidence="12">
    <location>
        <begin position="56"/>
        <end position="73"/>
    </location>
</feature>
<comment type="similarity">
    <text evidence="2">Belongs to the monovalent cation:proton antiporter 1 (CPA1) transporter (TC 2.A.36) family.</text>
</comment>
<sequence>MTKVAMRKVLWVVLWTATMCAAEESTADKQEEAAGDLEKAAENKALALHRLDSLSLLVYTLLLVVAVLTVWLFKHRRFRFIHESGLTLFYVTVLAIFSDMGVESDMFALVFGESVLNDAVAIILAGTIDQYIPSAQSENLTFDIPALLSAIIRFFTILFGSFTLGAVVGCSSALLTKFTKIADYPLLETSLFLLLSYVSFLLAEFVEMTGIVAVLFCGICQAHYTYNNMSEESQLRTKQFFEVLNFLSESFIFSYIGVSMFVSHSLNWDFAFVIAALAVIVIARAAHVYPLSLLLNVKRRPKIPRNHQHMMLFSGLRGAIAFALAIRNTSTSQRQIIYTSTSVIVIVTVIINGGLTAWMIDLLRIRHGTDGAQDIPPQFQLVRDTDNEDTRSSVESEQVQSGMNPWDKSFLPRKWYNFDANFMKPLLTHATPTLMDTMPAFCMPLARMLTTTEQMTLSAGRNQRTNSAQEASAMDDRIMENPLSRGHIV</sequence>
<dbReference type="InterPro" id="IPR018422">
    <property type="entry name" value="Cation/H_exchanger_CPA1"/>
</dbReference>
<keyword evidence="13" id="KW-0732">Signal</keyword>
<keyword evidence="6 12" id="KW-1133">Transmembrane helix</keyword>
<dbReference type="PANTHER" id="PTHR10110">
    <property type="entry name" value="SODIUM/HYDROGEN EXCHANGER"/>
    <property type="match status" value="1"/>
</dbReference>
<dbReference type="InterPro" id="IPR002090">
    <property type="entry name" value="NHE-6/7/9"/>
</dbReference>
<evidence type="ECO:0000256" key="1">
    <source>
        <dbReference type="ARBA" id="ARBA00004651"/>
    </source>
</evidence>
<dbReference type="Gene3D" id="6.10.140.1330">
    <property type="match status" value="1"/>
</dbReference>
<evidence type="ECO:0000256" key="8">
    <source>
        <dbReference type="ARBA" id="ARBA00023065"/>
    </source>
</evidence>
<dbReference type="GO" id="GO:0015385">
    <property type="term" value="F:sodium:proton antiporter activity"/>
    <property type="evidence" value="ECO:0007669"/>
    <property type="project" value="InterPro"/>
</dbReference>
<feature type="signal peptide" evidence="13">
    <location>
        <begin position="1"/>
        <end position="22"/>
    </location>
</feature>
<dbReference type="PANTHER" id="PTHR10110:SF187">
    <property type="entry name" value="SODIUM_HYDROGEN EXCHANGER"/>
    <property type="match status" value="1"/>
</dbReference>
<accession>A0A914WGX1</accession>
<keyword evidence="4" id="KW-1003">Cell membrane</keyword>
<dbReference type="Pfam" id="PF00999">
    <property type="entry name" value="Na_H_Exchanger"/>
    <property type="match status" value="1"/>
</dbReference>
<feature type="transmembrane region" description="Helical" evidence="12">
    <location>
        <begin position="146"/>
        <end position="174"/>
    </location>
</feature>
<dbReference type="PRINTS" id="PR01088">
    <property type="entry name" value="NAHEXCHNGR6"/>
</dbReference>
<feature type="transmembrane region" description="Helical" evidence="12">
    <location>
        <begin position="194"/>
        <end position="219"/>
    </location>
</feature>
<dbReference type="Proteomes" id="UP000887566">
    <property type="component" value="Unplaced"/>
</dbReference>
<evidence type="ECO:0000256" key="13">
    <source>
        <dbReference type="SAM" id="SignalP"/>
    </source>
</evidence>
<name>A0A914WGX1_9BILA</name>
<dbReference type="InterPro" id="IPR006153">
    <property type="entry name" value="Cation/H_exchanger_TM"/>
</dbReference>
<keyword evidence="3" id="KW-0813">Transport</keyword>
<dbReference type="GO" id="GO:0098719">
    <property type="term" value="P:sodium ion import across plasma membrane"/>
    <property type="evidence" value="ECO:0007669"/>
    <property type="project" value="TreeGrafter"/>
</dbReference>
<dbReference type="GO" id="GO:0055037">
    <property type="term" value="C:recycling endosome"/>
    <property type="evidence" value="ECO:0007669"/>
    <property type="project" value="TreeGrafter"/>
</dbReference>
<reference evidence="16" key="1">
    <citation type="submission" date="2022-11" db="UniProtKB">
        <authorList>
            <consortium name="WormBaseParasite"/>
        </authorList>
    </citation>
    <scope>IDENTIFICATION</scope>
</reference>
<dbReference type="WBParaSite" id="PSAMB.scaffold41size102001.g1083.t1">
    <property type="protein sequence ID" value="PSAMB.scaffold41size102001.g1083.t1"/>
    <property type="gene ID" value="PSAMB.scaffold41size102001.g1083"/>
</dbReference>
<proteinExistence type="inferred from homology"/>
<keyword evidence="9 12" id="KW-0472">Membrane</keyword>
<feature type="transmembrane region" description="Helical" evidence="12">
    <location>
        <begin position="106"/>
        <end position="125"/>
    </location>
</feature>
<evidence type="ECO:0000313" key="16">
    <source>
        <dbReference type="WBParaSite" id="PSAMB.scaffold41size102001.g1083.t1"/>
    </source>
</evidence>
<feature type="compositionally biased region" description="Basic and acidic residues" evidence="11">
    <location>
        <begin position="384"/>
        <end position="394"/>
    </location>
</feature>
<evidence type="ECO:0000256" key="3">
    <source>
        <dbReference type="ARBA" id="ARBA00022448"/>
    </source>
</evidence>
<keyword evidence="15" id="KW-1185">Reference proteome</keyword>
<comment type="subcellular location">
    <subcellularLocation>
        <location evidence="1">Cell membrane</location>
        <topology evidence="1">Multi-pass membrane protein</topology>
    </subcellularLocation>
</comment>